<evidence type="ECO:0000313" key="4">
    <source>
        <dbReference type="EMBL" id="OGL44945.1"/>
    </source>
</evidence>
<dbReference type="GO" id="GO:0003841">
    <property type="term" value="F:1-acylglycerol-3-phosphate O-acyltransferase activity"/>
    <property type="evidence" value="ECO:0007669"/>
    <property type="project" value="TreeGrafter"/>
</dbReference>
<dbReference type="SMART" id="SM00563">
    <property type="entry name" value="PlsC"/>
    <property type="match status" value="1"/>
</dbReference>
<dbReference type="EMBL" id="MGDF01000118">
    <property type="protein sequence ID" value="OGL44945.1"/>
    <property type="molecule type" value="Genomic_DNA"/>
</dbReference>
<gene>
    <name evidence="4" type="ORF">A2149_06360</name>
</gene>
<dbReference type="GO" id="GO:0006654">
    <property type="term" value="P:phosphatidic acid biosynthetic process"/>
    <property type="evidence" value="ECO:0007669"/>
    <property type="project" value="TreeGrafter"/>
</dbReference>
<reference evidence="4 5" key="1">
    <citation type="journal article" date="2016" name="Nat. Commun.">
        <title>Thousands of microbial genomes shed light on interconnected biogeochemical processes in an aquifer system.</title>
        <authorList>
            <person name="Anantharaman K."/>
            <person name="Brown C.T."/>
            <person name="Hug L.A."/>
            <person name="Sharon I."/>
            <person name="Castelle C.J."/>
            <person name="Probst A.J."/>
            <person name="Thomas B.C."/>
            <person name="Singh A."/>
            <person name="Wilkins M.J."/>
            <person name="Karaoz U."/>
            <person name="Brodie E.L."/>
            <person name="Williams K.H."/>
            <person name="Hubbard S.S."/>
            <person name="Banfield J.F."/>
        </authorList>
    </citation>
    <scope>NUCLEOTIDE SEQUENCE [LARGE SCALE GENOMIC DNA]</scope>
</reference>
<evidence type="ECO:0000313" key="5">
    <source>
        <dbReference type="Proteomes" id="UP000178435"/>
    </source>
</evidence>
<dbReference type="Proteomes" id="UP000178435">
    <property type="component" value="Unassembled WGS sequence"/>
</dbReference>
<dbReference type="Pfam" id="PF01553">
    <property type="entry name" value="Acyltransferase"/>
    <property type="match status" value="1"/>
</dbReference>
<sequence>MKLLPPPYGLLKAIGIFLFKLYFRLECGGLENIPEKGGFIIAANHASYLDSLFIAATCPRKIGFMILESYYRNPVINWFCSTTFCIPVPERDSGSQTLKEAVEYLRAIKFLKGGNPLCIFPEGGRSPDGRLKEAKTGVAFVALKAGVPVIPAGIIGNFKAYSTHHSFPRPYKISIRYGKPIVFKKRTYTDREELKNATQVIMERIRQLME</sequence>
<organism evidence="4 5">
    <name type="scientific">Candidatus Schekmanbacteria bacterium RBG_16_38_11</name>
    <dbReference type="NCBI Taxonomy" id="1817880"/>
    <lineage>
        <taxon>Bacteria</taxon>
        <taxon>Candidatus Schekmaniibacteriota</taxon>
    </lineage>
</organism>
<feature type="domain" description="Phospholipid/glycerol acyltransferase" evidence="3">
    <location>
        <begin position="39"/>
        <end position="157"/>
    </location>
</feature>
<accession>A0A1F7RTQ4</accession>
<dbReference type="PANTHER" id="PTHR10434">
    <property type="entry name" value="1-ACYL-SN-GLYCEROL-3-PHOSPHATE ACYLTRANSFERASE"/>
    <property type="match status" value="1"/>
</dbReference>
<dbReference type="GO" id="GO:0005886">
    <property type="term" value="C:plasma membrane"/>
    <property type="evidence" value="ECO:0007669"/>
    <property type="project" value="TreeGrafter"/>
</dbReference>
<proteinExistence type="predicted"/>
<dbReference type="InterPro" id="IPR002123">
    <property type="entry name" value="Plipid/glycerol_acylTrfase"/>
</dbReference>
<dbReference type="PANTHER" id="PTHR10434:SF11">
    <property type="entry name" value="1-ACYL-SN-GLYCEROL-3-PHOSPHATE ACYLTRANSFERASE"/>
    <property type="match status" value="1"/>
</dbReference>
<dbReference type="AlphaFoldDB" id="A0A1F7RTQ4"/>
<comment type="caution">
    <text evidence="4">The sequence shown here is derived from an EMBL/GenBank/DDBJ whole genome shotgun (WGS) entry which is preliminary data.</text>
</comment>
<dbReference type="CDD" id="cd07989">
    <property type="entry name" value="LPLAT_AGPAT-like"/>
    <property type="match status" value="1"/>
</dbReference>
<name>A0A1F7RTQ4_9BACT</name>
<keyword evidence="1" id="KW-0808">Transferase</keyword>
<dbReference type="SUPFAM" id="SSF69593">
    <property type="entry name" value="Glycerol-3-phosphate (1)-acyltransferase"/>
    <property type="match status" value="1"/>
</dbReference>
<evidence type="ECO:0000256" key="2">
    <source>
        <dbReference type="ARBA" id="ARBA00023315"/>
    </source>
</evidence>
<evidence type="ECO:0000256" key="1">
    <source>
        <dbReference type="ARBA" id="ARBA00022679"/>
    </source>
</evidence>
<protein>
    <recommendedName>
        <fullName evidence="3">Phospholipid/glycerol acyltransferase domain-containing protein</fullName>
    </recommendedName>
</protein>
<keyword evidence="2" id="KW-0012">Acyltransferase</keyword>
<evidence type="ECO:0000259" key="3">
    <source>
        <dbReference type="SMART" id="SM00563"/>
    </source>
</evidence>